<sequence>MSVLVVHLQLVVTMPNVFKRLFGNFKSGKKDKKEEKSSGQDVAEFDREITRRRSVHFGSPRTYDYPPEVPPHRYNRKRYDEENAYGSRKYLNKTFDGEPGAHKHPSRGDHFRSLRRHRSNSVAAYEEFSDHDEYPIDASSKTIRNLEIKLALATKRIIEQDYMLDNAYRQRMKAEQESLAYRSRLQEEMKFRTTIQRPYDAHYNMLPPDSPESLKTILSGAAEVNTGMLEDERSRSAFGCRGSVEMAYNNTFWNSPDAQRIVSNYLRLRRLGTVINMTWIQDVVRRRYGLNVSLATISRQVRIANGWIPPSPSRRRAVARTAVTENGTQQANNTAPTAENNPGPESVEGGEVLFAPANADQPVIGENAQELPSSDEELDSSQASTTSIRSDLSSEEEYSSALRDNNFRTQLTIDQARQLFFNLLAEMEQTRVDDFLQWIVNRFNVARN</sequence>
<accession>A0AA39IIG3</accession>
<feature type="compositionally biased region" description="Polar residues" evidence="1">
    <location>
        <begin position="382"/>
        <end position="391"/>
    </location>
</feature>
<protein>
    <submittedName>
        <fullName evidence="2">Uncharacterized protein</fullName>
    </submittedName>
</protein>
<dbReference type="Proteomes" id="UP001175271">
    <property type="component" value="Unassembled WGS sequence"/>
</dbReference>
<proteinExistence type="predicted"/>
<feature type="region of interest" description="Disordered" evidence="1">
    <location>
        <begin position="308"/>
        <end position="350"/>
    </location>
</feature>
<dbReference type="AlphaFoldDB" id="A0AA39IIG3"/>
<organism evidence="2 3">
    <name type="scientific">Steinernema hermaphroditum</name>
    <dbReference type="NCBI Taxonomy" id="289476"/>
    <lineage>
        <taxon>Eukaryota</taxon>
        <taxon>Metazoa</taxon>
        <taxon>Ecdysozoa</taxon>
        <taxon>Nematoda</taxon>
        <taxon>Chromadorea</taxon>
        <taxon>Rhabditida</taxon>
        <taxon>Tylenchina</taxon>
        <taxon>Panagrolaimomorpha</taxon>
        <taxon>Strongyloidoidea</taxon>
        <taxon>Steinernematidae</taxon>
        <taxon>Steinernema</taxon>
    </lineage>
</organism>
<gene>
    <name evidence="2" type="ORF">QR680_008929</name>
</gene>
<feature type="region of interest" description="Disordered" evidence="1">
    <location>
        <begin position="369"/>
        <end position="397"/>
    </location>
</feature>
<evidence type="ECO:0000313" key="2">
    <source>
        <dbReference type="EMBL" id="KAK0424927.1"/>
    </source>
</evidence>
<keyword evidence="3" id="KW-1185">Reference proteome</keyword>
<name>A0AA39IIG3_9BILA</name>
<comment type="caution">
    <text evidence="2">The sequence shown here is derived from an EMBL/GenBank/DDBJ whole genome shotgun (WGS) entry which is preliminary data.</text>
</comment>
<feature type="compositionally biased region" description="Low complexity" evidence="1">
    <location>
        <begin position="319"/>
        <end position="344"/>
    </location>
</feature>
<evidence type="ECO:0000313" key="3">
    <source>
        <dbReference type="Proteomes" id="UP001175271"/>
    </source>
</evidence>
<dbReference type="EMBL" id="JAUCMV010000001">
    <property type="protein sequence ID" value="KAK0424927.1"/>
    <property type="molecule type" value="Genomic_DNA"/>
</dbReference>
<evidence type="ECO:0000256" key="1">
    <source>
        <dbReference type="SAM" id="MobiDB-lite"/>
    </source>
</evidence>
<reference evidence="2" key="1">
    <citation type="submission" date="2023-06" db="EMBL/GenBank/DDBJ databases">
        <title>Genomic analysis of the entomopathogenic nematode Steinernema hermaphroditum.</title>
        <authorList>
            <person name="Schwarz E.M."/>
            <person name="Heppert J.K."/>
            <person name="Baniya A."/>
            <person name="Schwartz H.T."/>
            <person name="Tan C.-H."/>
            <person name="Antoshechkin I."/>
            <person name="Sternberg P.W."/>
            <person name="Goodrich-Blair H."/>
            <person name="Dillman A.R."/>
        </authorList>
    </citation>
    <scope>NUCLEOTIDE SEQUENCE</scope>
    <source>
        <strain evidence="2">PS9179</strain>
        <tissue evidence="2">Whole animal</tissue>
    </source>
</reference>